<feature type="transmembrane region" description="Helical" evidence="6">
    <location>
        <begin position="342"/>
        <end position="361"/>
    </location>
</feature>
<feature type="transmembrane region" description="Helical" evidence="6">
    <location>
        <begin position="87"/>
        <end position="111"/>
    </location>
</feature>
<dbReference type="Proteomes" id="UP000478836">
    <property type="component" value="Unassembled WGS sequence"/>
</dbReference>
<dbReference type="PANTHER" id="PTHR30250">
    <property type="entry name" value="PST FAMILY PREDICTED COLANIC ACID TRANSPORTER"/>
    <property type="match status" value="1"/>
</dbReference>
<feature type="transmembrane region" description="Helical" evidence="6">
    <location>
        <begin position="309"/>
        <end position="330"/>
    </location>
</feature>
<feature type="transmembrane region" description="Helical" evidence="6">
    <location>
        <begin position="37"/>
        <end position="66"/>
    </location>
</feature>
<gene>
    <name evidence="7" type="ORF">F6A08_15805</name>
</gene>
<evidence type="ECO:0000256" key="4">
    <source>
        <dbReference type="ARBA" id="ARBA00022989"/>
    </source>
</evidence>
<dbReference type="GeneID" id="77477933"/>
<comment type="subcellular location">
    <subcellularLocation>
        <location evidence="1">Cell membrane</location>
        <topology evidence="1">Multi-pass membrane protein</topology>
    </subcellularLocation>
</comment>
<dbReference type="RefSeq" id="WP_151459974.1">
    <property type="nucleotide sequence ID" value="NZ_JAQEIV010000004.1"/>
</dbReference>
<keyword evidence="8" id="KW-1185">Reference proteome</keyword>
<evidence type="ECO:0000256" key="1">
    <source>
        <dbReference type="ARBA" id="ARBA00004651"/>
    </source>
</evidence>
<feature type="transmembrane region" description="Helical" evidence="6">
    <location>
        <begin position="123"/>
        <end position="146"/>
    </location>
</feature>
<evidence type="ECO:0000313" key="7">
    <source>
        <dbReference type="EMBL" id="KAB1862479.1"/>
    </source>
</evidence>
<dbReference type="InterPro" id="IPR050833">
    <property type="entry name" value="Poly_Biosynth_Transport"/>
</dbReference>
<name>A0ABQ6V3H2_9MICO</name>
<sequence>MNSLLALGARAVTMVISLVCGVITTRMILGETDVDHYALYTLLITIPSLLTFTDLGSGAVLVNAVATSDDVRTDRKLRLQVTSVGRILLMFASALMVINTVLLVTGGWRALFGDAGAIPGAPLAAFLCITLFSLTVTLGVWFRILLGQRRNHLVILVQGLISPVTLAGVWLMLTFGGRAFDSFLAVASYAASLLTAIIGFLLVTRSTAPLIPDALRVLLRWRRVPGVRVMDVGWPMLAQMVTYPIAVGSQRYVLAQYATPTDVAEYGVAGQVFFALNGLVMAAGVALWPQFARRRHRGELRRGPALLSLLFGGAVAGATAFVWLIGPWLFEFITRGELEVRTSTILAFGCMIMLTAAVYPLGMFIMDKPGIRFQVIPTLAMAAVSIVLSLVLTPVLGIVGPLLGVAFALVVCQVIPYAIYIHRHRERLLAPERSEDPAPVVEQG</sequence>
<proteinExistence type="predicted"/>
<evidence type="ECO:0000256" key="3">
    <source>
        <dbReference type="ARBA" id="ARBA00022692"/>
    </source>
</evidence>
<evidence type="ECO:0000313" key="8">
    <source>
        <dbReference type="Proteomes" id="UP000478836"/>
    </source>
</evidence>
<evidence type="ECO:0000256" key="2">
    <source>
        <dbReference type="ARBA" id="ARBA00022475"/>
    </source>
</evidence>
<feature type="transmembrane region" description="Helical" evidence="6">
    <location>
        <begin position="153"/>
        <end position="176"/>
    </location>
</feature>
<keyword evidence="3 6" id="KW-0812">Transmembrane</keyword>
<evidence type="ECO:0000256" key="5">
    <source>
        <dbReference type="ARBA" id="ARBA00023136"/>
    </source>
</evidence>
<feature type="transmembrane region" description="Helical" evidence="6">
    <location>
        <begin position="398"/>
        <end position="420"/>
    </location>
</feature>
<evidence type="ECO:0008006" key="9">
    <source>
        <dbReference type="Google" id="ProtNLM"/>
    </source>
</evidence>
<feature type="transmembrane region" description="Helical" evidence="6">
    <location>
        <begin position="266"/>
        <end position="288"/>
    </location>
</feature>
<dbReference type="PANTHER" id="PTHR30250:SF11">
    <property type="entry name" value="O-ANTIGEN TRANSPORTER-RELATED"/>
    <property type="match status" value="1"/>
</dbReference>
<feature type="transmembrane region" description="Helical" evidence="6">
    <location>
        <begin position="182"/>
        <end position="204"/>
    </location>
</feature>
<evidence type="ECO:0000256" key="6">
    <source>
        <dbReference type="SAM" id="Phobius"/>
    </source>
</evidence>
<reference evidence="8" key="1">
    <citation type="submission" date="2019-09" db="EMBL/GenBank/DDBJ databases">
        <title>Whole genome sequencing of Microbacterium maritypicum.</title>
        <authorList>
            <person name="Lenchi N."/>
        </authorList>
    </citation>
    <scope>NUCLEOTIDE SEQUENCE [LARGE SCALE GENOMIC DNA]</scope>
    <source>
        <strain evidence="8">G1</strain>
    </source>
</reference>
<feature type="transmembrane region" description="Helical" evidence="6">
    <location>
        <begin position="225"/>
        <end position="246"/>
    </location>
</feature>
<organism evidence="7 8">
    <name type="scientific">Microbacterium algeriense</name>
    <dbReference type="NCBI Taxonomy" id="2615184"/>
    <lineage>
        <taxon>Bacteria</taxon>
        <taxon>Bacillati</taxon>
        <taxon>Actinomycetota</taxon>
        <taxon>Actinomycetes</taxon>
        <taxon>Micrococcales</taxon>
        <taxon>Microbacteriaceae</taxon>
        <taxon>Microbacterium</taxon>
    </lineage>
</organism>
<protein>
    <recommendedName>
        <fullName evidence="9">Oligosaccharide flippase family protein</fullName>
    </recommendedName>
</protein>
<dbReference type="EMBL" id="WAAO01000003">
    <property type="protein sequence ID" value="KAB1862479.1"/>
    <property type="molecule type" value="Genomic_DNA"/>
</dbReference>
<feature type="transmembrane region" description="Helical" evidence="6">
    <location>
        <begin position="373"/>
        <end position="392"/>
    </location>
</feature>
<accession>A0ABQ6V3H2</accession>
<keyword evidence="2" id="KW-1003">Cell membrane</keyword>
<comment type="caution">
    <text evidence="7">The sequence shown here is derived from an EMBL/GenBank/DDBJ whole genome shotgun (WGS) entry which is preliminary data.</text>
</comment>
<keyword evidence="5 6" id="KW-0472">Membrane</keyword>
<keyword evidence="4 6" id="KW-1133">Transmembrane helix</keyword>